<accession>A0A2N6SD64</accession>
<dbReference type="OrthoDB" id="1698005at2"/>
<dbReference type="STRING" id="84135.GCA_001052115_00428"/>
<gene>
    <name evidence="1" type="ORF">CJ218_07665</name>
</gene>
<organism evidence="1 2">
    <name type="scientific">Gemella sanguinis</name>
    <dbReference type="NCBI Taxonomy" id="84135"/>
    <lineage>
        <taxon>Bacteria</taxon>
        <taxon>Bacillati</taxon>
        <taxon>Bacillota</taxon>
        <taxon>Bacilli</taxon>
        <taxon>Bacillales</taxon>
        <taxon>Gemellaceae</taxon>
        <taxon>Gemella</taxon>
    </lineage>
</organism>
<dbReference type="InterPro" id="IPR046004">
    <property type="entry name" value="DUF5960"/>
</dbReference>
<proteinExistence type="predicted"/>
<dbReference type="AlphaFoldDB" id="A0A2N6SD64"/>
<dbReference type="RefSeq" id="WP_031550450.1">
    <property type="nucleotide sequence ID" value="NZ_CAKARP010000037.1"/>
</dbReference>
<protein>
    <submittedName>
        <fullName evidence="1">Uncharacterized protein</fullName>
    </submittedName>
</protein>
<sequence>MNKLNQHEVQFDYFSSNYDKFEKDFYKYSALNIPLTFLTDDILSLMMNNNSNFFRLAANKSKDKRDHYFFFKVNTPQENNTVRIFKYIGHKYQLQK</sequence>
<comment type="caution">
    <text evidence="1">The sequence shown here is derived from an EMBL/GenBank/DDBJ whole genome shotgun (WGS) entry which is preliminary data.</text>
</comment>
<evidence type="ECO:0000313" key="2">
    <source>
        <dbReference type="Proteomes" id="UP000235670"/>
    </source>
</evidence>
<dbReference type="EMBL" id="PNGT01000009">
    <property type="protein sequence ID" value="PMC51870.1"/>
    <property type="molecule type" value="Genomic_DNA"/>
</dbReference>
<reference evidence="1 2" key="1">
    <citation type="submission" date="2017-09" db="EMBL/GenBank/DDBJ databases">
        <title>Bacterial strain isolated from the female urinary microbiota.</title>
        <authorList>
            <person name="Thomas-White K."/>
            <person name="Kumar N."/>
            <person name="Forster S."/>
            <person name="Putonti C."/>
            <person name="Lawley T."/>
            <person name="Wolfe A.J."/>
        </authorList>
    </citation>
    <scope>NUCLEOTIDE SEQUENCE [LARGE SCALE GENOMIC DNA]</scope>
    <source>
        <strain evidence="1 2">UMB0186</strain>
    </source>
</reference>
<evidence type="ECO:0000313" key="1">
    <source>
        <dbReference type="EMBL" id="PMC51870.1"/>
    </source>
</evidence>
<name>A0A2N6SD64_9BACL</name>
<dbReference type="Pfam" id="PF19385">
    <property type="entry name" value="DUF5960"/>
    <property type="match status" value="1"/>
</dbReference>
<dbReference type="Proteomes" id="UP000235670">
    <property type="component" value="Unassembled WGS sequence"/>
</dbReference>